<evidence type="ECO:0000256" key="1">
    <source>
        <dbReference type="ARBA" id="ARBA00009275"/>
    </source>
</evidence>
<evidence type="ECO:0000313" key="5">
    <source>
        <dbReference type="Proteomes" id="UP001198862"/>
    </source>
</evidence>
<dbReference type="NCBIfam" id="TIGR00010">
    <property type="entry name" value="YchF/TatD family DNA exonuclease"/>
    <property type="match status" value="1"/>
</dbReference>
<dbReference type="RefSeq" id="WP_230548806.1">
    <property type="nucleotide sequence ID" value="NZ_JAJISD010000001.1"/>
</dbReference>
<comment type="similarity">
    <text evidence="1">Belongs to the metallo-dependent hydrolases superfamily. TatD-type hydrolase family.</text>
</comment>
<dbReference type="PANTHER" id="PTHR46124:SF2">
    <property type="entry name" value="D-AMINOACYL-TRNA DEACYLASE"/>
    <property type="match status" value="1"/>
</dbReference>
<dbReference type="Gene3D" id="3.20.20.140">
    <property type="entry name" value="Metal-dependent hydrolases"/>
    <property type="match status" value="1"/>
</dbReference>
<dbReference type="CDD" id="cd01310">
    <property type="entry name" value="TatD_DNAse"/>
    <property type="match status" value="1"/>
</dbReference>
<dbReference type="Proteomes" id="UP001198862">
    <property type="component" value="Unassembled WGS sequence"/>
</dbReference>
<dbReference type="PIRSF" id="PIRSF005902">
    <property type="entry name" value="DNase_TatD"/>
    <property type="match status" value="1"/>
</dbReference>
<dbReference type="Pfam" id="PF01026">
    <property type="entry name" value="TatD_DNase"/>
    <property type="match status" value="1"/>
</dbReference>
<dbReference type="GO" id="GO:0016787">
    <property type="term" value="F:hydrolase activity"/>
    <property type="evidence" value="ECO:0007669"/>
    <property type="project" value="UniProtKB-KW"/>
</dbReference>
<dbReference type="SUPFAM" id="SSF51556">
    <property type="entry name" value="Metallo-dependent hydrolases"/>
    <property type="match status" value="1"/>
</dbReference>
<dbReference type="PANTHER" id="PTHR46124">
    <property type="entry name" value="D-AMINOACYL-TRNA DEACYLASE"/>
    <property type="match status" value="1"/>
</dbReference>
<name>A0ABS8KNE1_9HYPH</name>
<comment type="caution">
    <text evidence="4">The sequence shown here is derived from an EMBL/GenBank/DDBJ whole genome shotgun (WGS) entry which is preliminary data.</text>
</comment>
<reference evidence="4 5" key="1">
    <citation type="submission" date="2021-11" db="EMBL/GenBank/DDBJ databases">
        <authorList>
            <person name="Lee D.-H."/>
            <person name="Kim S.-B."/>
        </authorList>
    </citation>
    <scope>NUCLEOTIDE SEQUENCE [LARGE SCALE GENOMIC DNA]</scope>
    <source>
        <strain evidence="4 5">KCTC 52223</strain>
    </source>
</reference>
<dbReference type="InterPro" id="IPR032466">
    <property type="entry name" value="Metal_Hydrolase"/>
</dbReference>
<keyword evidence="2" id="KW-0479">Metal-binding</keyword>
<organism evidence="4 5">
    <name type="scientific">Reyranella aquatilis</name>
    <dbReference type="NCBI Taxonomy" id="2035356"/>
    <lineage>
        <taxon>Bacteria</taxon>
        <taxon>Pseudomonadati</taxon>
        <taxon>Pseudomonadota</taxon>
        <taxon>Alphaproteobacteria</taxon>
        <taxon>Hyphomicrobiales</taxon>
        <taxon>Reyranellaceae</taxon>
        <taxon>Reyranella</taxon>
    </lineage>
</organism>
<dbReference type="InterPro" id="IPR015991">
    <property type="entry name" value="TatD/YcfH-like"/>
</dbReference>
<sequence length="262" mass="28652">MLIDSHCHLDFPELTSDESGVLARARTAGVGGMLTIGTRLDQFERVRAIAERHDNVWCSVGVHPHEAKEEGQRTPDRLIEAARHPKVVGIGETGLDFFYEHSPRAEQAESFRAHIAASRETGLPLIVHTRDADAETGDILEEEYAKGAFPGLIHCFSSGRAVAERALALGLYVSISGIVTFKAAEDLRTIVRDLPLDRLLVETDAPYLAPIPKRGKTNEPAYVAHTAAKVAELKGVSLADLEAATTDNFFRLFTKAERSRCA</sequence>
<evidence type="ECO:0000256" key="3">
    <source>
        <dbReference type="ARBA" id="ARBA00022801"/>
    </source>
</evidence>
<dbReference type="PROSITE" id="PS01137">
    <property type="entry name" value="TATD_1"/>
    <property type="match status" value="1"/>
</dbReference>
<accession>A0ABS8KNE1</accession>
<evidence type="ECO:0000256" key="2">
    <source>
        <dbReference type="ARBA" id="ARBA00022723"/>
    </source>
</evidence>
<dbReference type="EMBL" id="JAJISD010000001">
    <property type="protein sequence ID" value="MCC8427581.1"/>
    <property type="molecule type" value="Genomic_DNA"/>
</dbReference>
<dbReference type="InterPro" id="IPR001130">
    <property type="entry name" value="TatD-like"/>
</dbReference>
<gene>
    <name evidence="4" type="ORF">LJ725_01280</name>
</gene>
<protein>
    <submittedName>
        <fullName evidence="4">TatD family hydrolase</fullName>
    </submittedName>
</protein>
<keyword evidence="3 4" id="KW-0378">Hydrolase</keyword>
<evidence type="ECO:0000313" key="4">
    <source>
        <dbReference type="EMBL" id="MCC8427581.1"/>
    </source>
</evidence>
<dbReference type="InterPro" id="IPR018228">
    <property type="entry name" value="DNase_TatD-rel_CS"/>
</dbReference>
<proteinExistence type="inferred from homology"/>
<keyword evidence="5" id="KW-1185">Reference proteome</keyword>